<gene>
    <name evidence="1" type="ORF">LOKVESSMR4R_00848</name>
</gene>
<keyword evidence="2" id="KW-1185">Reference proteome</keyword>
<evidence type="ECO:0000313" key="2">
    <source>
        <dbReference type="Proteomes" id="UP000195273"/>
    </source>
</evidence>
<name>A0A1Y0E9Z9_9RHOB</name>
<dbReference type="Proteomes" id="UP000195273">
    <property type="component" value="Chromosome"/>
</dbReference>
<dbReference type="KEGG" id="lvs:LOKVESSMR4R_00848"/>
<dbReference type="RefSeq" id="WP_087206444.1">
    <property type="nucleotide sequence ID" value="NZ_CP021431.1"/>
</dbReference>
<evidence type="ECO:0000313" key="1">
    <source>
        <dbReference type="EMBL" id="ARU00181.1"/>
    </source>
</evidence>
<proteinExistence type="predicted"/>
<accession>A0A1Y0E9Z9</accession>
<protein>
    <submittedName>
        <fullName evidence="1">Uncharacterized protein</fullName>
    </submittedName>
</protein>
<dbReference type="AlphaFoldDB" id="A0A1Y0E9Z9"/>
<dbReference type="EMBL" id="CP021431">
    <property type="protein sequence ID" value="ARU00181.1"/>
    <property type="molecule type" value="Genomic_DNA"/>
</dbReference>
<dbReference type="OrthoDB" id="7869891at2"/>
<reference evidence="1 2" key="1">
    <citation type="submission" date="2017-05" db="EMBL/GenBank/DDBJ databases">
        <title>Genome Sequence of Loktanella vestfoldensis Strain SMR4r Isolated from a Culture of the Diatom Skeletonema marinoi.</title>
        <authorList>
            <person name="Topel M."/>
            <person name="Pinder M.I.M."/>
            <person name="Johansson O.N."/>
            <person name="Kourtchenko O."/>
            <person name="Godhe A."/>
            <person name="Clarke A.K."/>
        </authorList>
    </citation>
    <scope>NUCLEOTIDE SEQUENCE [LARGE SCALE GENOMIC DNA]</scope>
    <source>
        <strain evidence="1 2">SMR4r</strain>
    </source>
</reference>
<sequence>MNKHSTPISELNAVVEELIRLWSIIAEADLELDLFTASDDPDPAQEKIIEYQIRSTAHPNFGGIETSDEGTIEQRIDHELKECALIITTAVKVYLPTPLHDLFAKHRSGALFEAEFNYLGLTAELRFDHVDEYIVISYFINAVHQLRLDAFTETLLRPNATALMTELLPYIPWFKYAAALADQTDDSALRAQLITDMNLVLAYLSKGGEVNFAKLRSLCDVTGSLQPVFSLIVKNMPELLDN</sequence>
<organism evidence="1 2">
    <name type="scientific">Yoonia vestfoldensis</name>
    <dbReference type="NCBI Taxonomy" id="245188"/>
    <lineage>
        <taxon>Bacteria</taxon>
        <taxon>Pseudomonadati</taxon>
        <taxon>Pseudomonadota</taxon>
        <taxon>Alphaproteobacteria</taxon>
        <taxon>Rhodobacterales</taxon>
        <taxon>Paracoccaceae</taxon>
        <taxon>Yoonia</taxon>
    </lineage>
</organism>